<dbReference type="InterPro" id="IPR052359">
    <property type="entry name" value="HTH-type_reg/antitoxin"/>
</dbReference>
<keyword evidence="3" id="KW-0804">Transcription</keyword>
<dbReference type="Pfam" id="PF01381">
    <property type="entry name" value="HTH_3"/>
    <property type="match status" value="1"/>
</dbReference>
<dbReference type="CDD" id="cd00093">
    <property type="entry name" value="HTH_XRE"/>
    <property type="match status" value="1"/>
</dbReference>
<dbReference type="Gene3D" id="1.10.260.40">
    <property type="entry name" value="lambda repressor-like DNA-binding domains"/>
    <property type="match status" value="1"/>
</dbReference>
<dbReference type="PROSITE" id="PS50943">
    <property type="entry name" value="HTH_CROC1"/>
    <property type="match status" value="1"/>
</dbReference>
<proteinExistence type="predicted"/>
<reference evidence="5" key="2">
    <citation type="submission" date="2018-07" db="EMBL/GenBank/DDBJ databases">
        <authorList>
            <consortium name="NCBI Pathogen Detection Project"/>
        </authorList>
    </citation>
    <scope>NUCLEOTIDE SEQUENCE</scope>
    <source>
        <strain evidence="5">10-1049</strain>
    </source>
</reference>
<dbReference type="EMBL" id="DAASCL010000102">
    <property type="protein sequence ID" value="HAE4980109.1"/>
    <property type="molecule type" value="Genomic_DNA"/>
</dbReference>
<sequence>MTSVNQAVAISKGEMEPARVTKIPVPDVKAIRAKAGYKQKDFAQLVGVSPSLVEAWEQHRRVPSGSALKILKMLENNPNLIHALKTA</sequence>
<dbReference type="NCBIfam" id="NF041265">
    <property type="entry name" value="NadS"/>
    <property type="match status" value="1"/>
</dbReference>
<name>A0A732D6Z1_SALDU</name>
<organism evidence="5">
    <name type="scientific">Salmonella dublin</name>
    <dbReference type="NCBI Taxonomy" id="98360"/>
    <lineage>
        <taxon>Bacteria</taxon>
        <taxon>Pseudomonadati</taxon>
        <taxon>Pseudomonadota</taxon>
        <taxon>Gammaproteobacteria</taxon>
        <taxon>Enterobacterales</taxon>
        <taxon>Enterobacteriaceae</taxon>
        <taxon>Salmonella</taxon>
    </lineage>
</organism>
<dbReference type="InterPro" id="IPR001387">
    <property type="entry name" value="Cro/C1-type_HTH"/>
</dbReference>
<keyword evidence="1" id="KW-0805">Transcription regulation</keyword>
<evidence type="ECO:0000259" key="4">
    <source>
        <dbReference type="PROSITE" id="PS50943"/>
    </source>
</evidence>
<dbReference type="GO" id="GO:0003677">
    <property type="term" value="F:DNA binding"/>
    <property type="evidence" value="ECO:0007669"/>
    <property type="project" value="UniProtKB-KW"/>
</dbReference>
<protein>
    <submittedName>
        <fullName evidence="5">Helix-turn-helix domain-containing protein</fullName>
    </submittedName>
</protein>
<evidence type="ECO:0000256" key="1">
    <source>
        <dbReference type="ARBA" id="ARBA00023015"/>
    </source>
</evidence>
<feature type="domain" description="HTH cro/C1-type" evidence="4">
    <location>
        <begin position="28"/>
        <end position="81"/>
    </location>
</feature>
<dbReference type="SUPFAM" id="SSF47413">
    <property type="entry name" value="lambda repressor-like DNA-binding domains"/>
    <property type="match status" value="1"/>
</dbReference>
<gene>
    <name evidence="5" type="ORF">G4G51_004784</name>
</gene>
<evidence type="ECO:0000256" key="3">
    <source>
        <dbReference type="ARBA" id="ARBA00023163"/>
    </source>
</evidence>
<keyword evidence="2" id="KW-0238">DNA-binding</keyword>
<evidence type="ECO:0000256" key="2">
    <source>
        <dbReference type="ARBA" id="ARBA00023125"/>
    </source>
</evidence>
<reference evidence="5" key="1">
    <citation type="journal article" date="2018" name="Genome Biol.">
        <title>SKESA: strategic k-mer extension for scrupulous assemblies.</title>
        <authorList>
            <person name="Souvorov A."/>
            <person name="Agarwala R."/>
            <person name="Lipman D.J."/>
        </authorList>
    </citation>
    <scope>NUCLEOTIDE SEQUENCE</scope>
    <source>
        <strain evidence="5">10-1049</strain>
    </source>
</reference>
<dbReference type="InterPro" id="IPR010982">
    <property type="entry name" value="Lambda_DNA-bd_dom_sf"/>
</dbReference>
<dbReference type="PANTHER" id="PTHR36511:SF3">
    <property type="entry name" value="ANTITOXIN HIGA-2"/>
    <property type="match status" value="1"/>
</dbReference>
<dbReference type="InterPro" id="IPR047761">
    <property type="entry name" value="NadS-like"/>
</dbReference>
<dbReference type="AlphaFoldDB" id="A0A732D6Z1"/>
<comment type="caution">
    <text evidence="5">The sequence shown here is derived from an EMBL/GenBank/DDBJ whole genome shotgun (WGS) entry which is preliminary data.</text>
</comment>
<dbReference type="PANTHER" id="PTHR36511">
    <property type="entry name" value="MERR FAMILY BACTERIAL REGULATORY PROTEIN"/>
    <property type="match status" value="1"/>
</dbReference>
<evidence type="ECO:0000313" key="5">
    <source>
        <dbReference type="EMBL" id="HAE4980109.1"/>
    </source>
</evidence>
<dbReference type="SMART" id="SM00530">
    <property type="entry name" value="HTH_XRE"/>
    <property type="match status" value="1"/>
</dbReference>
<accession>A0A732D6Z1</accession>